<comment type="caution">
    <text evidence="2">The sequence shown here is derived from an EMBL/GenBank/DDBJ whole genome shotgun (WGS) entry which is preliminary data.</text>
</comment>
<accession>A0A8J6LHZ6</accession>
<evidence type="ECO:0000313" key="3">
    <source>
        <dbReference type="Proteomes" id="UP000719412"/>
    </source>
</evidence>
<dbReference type="Proteomes" id="UP000719412">
    <property type="component" value="Unassembled WGS sequence"/>
</dbReference>
<gene>
    <name evidence="2" type="ORF">GEV33_003259</name>
</gene>
<evidence type="ECO:0000313" key="2">
    <source>
        <dbReference type="EMBL" id="KAH0819532.1"/>
    </source>
</evidence>
<proteinExistence type="predicted"/>
<protein>
    <submittedName>
        <fullName evidence="2">Uncharacterized protein</fullName>
    </submittedName>
</protein>
<feature type="compositionally biased region" description="Polar residues" evidence="1">
    <location>
        <begin position="36"/>
        <end position="47"/>
    </location>
</feature>
<name>A0A8J6LHZ6_TENMO</name>
<keyword evidence="3" id="KW-1185">Reference proteome</keyword>
<evidence type="ECO:0000256" key="1">
    <source>
        <dbReference type="SAM" id="MobiDB-lite"/>
    </source>
</evidence>
<feature type="compositionally biased region" description="Basic and acidic residues" evidence="1">
    <location>
        <begin position="48"/>
        <end position="62"/>
    </location>
</feature>
<feature type="region of interest" description="Disordered" evidence="1">
    <location>
        <begin position="36"/>
        <end position="62"/>
    </location>
</feature>
<sequence>MPNTWVKGHRQLDEVQLEIIGRRYCACTSANTSTRTWKTKKTPCTTEPRNESKTPLRSGGERVVGERFSRKVGGVSSSVVAVARRCLVETLDGWFCRRFHSLASGDAQAGKEAKRSNGEQRMEDFDPAWFGDLSSSCQSIAKVRRRLLHYSVFLLRCDLPISSGSVPTPFLLITPTTPVLHALLRKFNNNKSYTRPRM</sequence>
<reference evidence="2" key="2">
    <citation type="submission" date="2021-08" db="EMBL/GenBank/DDBJ databases">
        <authorList>
            <person name="Eriksson T."/>
        </authorList>
    </citation>
    <scope>NUCLEOTIDE SEQUENCE</scope>
    <source>
        <strain evidence="2">Stoneville</strain>
        <tissue evidence="2">Whole head</tissue>
    </source>
</reference>
<dbReference type="EMBL" id="JABDTM020014333">
    <property type="protein sequence ID" value="KAH0819532.1"/>
    <property type="molecule type" value="Genomic_DNA"/>
</dbReference>
<reference evidence="2" key="1">
    <citation type="journal article" date="2020" name="J Insects Food Feed">
        <title>The yellow mealworm (Tenebrio molitor) genome: a resource for the emerging insects as food and feed industry.</title>
        <authorList>
            <person name="Eriksson T."/>
            <person name="Andere A."/>
            <person name="Kelstrup H."/>
            <person name="Emery V."/>
            <person name="Picard C."/>
        </authorList>
    </citation>
    <scope>NUCLEOTIDE SEQUENCE</scope>
    <source>
        <strain evidence="2">Stoneville</strain>
        <tissue evidence="2">Whole head</tissue>
    </source>
</reference>
<dbReference type="AlphaFoldDB" id="A0A8J6LHZ6"/>
<organism evidence="2 3">
    <name type="scientific">Tenebrio molitor</name>
    <name type="common">Yellow mealworm beetle</name>
    <dbReference type="NCBI Taxonomy" id="7067"/>
    <lineage>
        <taxon>Eukaryota</taxon>
        <taxon>Metazoa</taxon>
        <taxon>Ecdysozoa</taxon>
        <taxon>Arthropoda</taxon>
        <taxon>Hexapoda</taxon>
        <taxon>Insecta</taxon>
        <taxon>Pterygota</taxon>
        <taxon>Neoptera</taxon>
        <taxon>Endopterygota</taxon>
        <taxon>Coleoptera</taxon>
        <taxon>Polyphaga</taxon>
        <taxon>Cucujiformia</taxon>
        <taxon>Tenebrionidae</taxon>
        <taxon>Tenebrio</taxon>
    </lineage>
</organism>